<comment type="similarity">
    <text evidence="3">Belongs to the prokaryotic molybdopterin-containing oxidoreductase family.</text>
</comment>
<sequence length="1214" mass="136918">MAKLSLTRRSFLKAAAVTGAASTLSFAVAPSAALAEGVDESAGEVKRIRSCCRACGKCECGVWVTVQDNKVIKVEGDESNAHSRGHCCAKSQASMLALYHPDRLRYTMKRTNPKGEDDPGWVRVNFAEAMDEIGAKYNELIDKYGGKSIFSMGGTSRVWAQPPYGTLKSVFGTHNFHSAYEICKGPRHFGGVLTDEKGSPWMEVEQGPIVYVQWGTASEYSNYDSTNRTVVDCSQRAYKHILVDPRMSPLGKEADLWLPIRVGTDLAMSLGWLKWIVDNDAYDKNFVKRWSNGPFLYNPEADGKTYKGYFLEMNGGIHMTSRLLTEADLDREWVSQFWEPAPEQYSYRRFICWDAANEKPTYWDAEECQWEGEKHKIPTTGTWIEHPYKPIIADAWLPDPSKFADPADPAYDAYWTGEGNEKGAKSNPKGLPKDPELWPDGVQVKLANGKMIEAKSVWQEWEHNLEEYTLDRVSEITEVPADKIEEAVRTYTTRLNPLHGNGGIHYQLAPDQTGHAVQNTRALQLIACLTGNSDEPAGNRGSSKAQVDGCCGRANMIVTDHEPVDWGIREGIGTMELGNTPRDLSVEDQIPLIQNFVKYLQDENSPLMERYGNHIPTDEEARIIAMRKGGDYKGSRSFPGLKTPFENNADQISAERFPLLRFWNSWTDASSIWDAIREIDSPYKLYGGICMSGDFMNQSNLLEAWDALTQLDFWVDINLWSCPNNGTADYVFPCTHWLETNTGRVSQGAGGIFGAGQRCVEPIGDVVFDPTFVVCLHKSMGVPFNDRDPEYDEWLNLDYHDFIQAGGSVGYEEQEYRVLKDATDWWKTEEYPDGPDFPQYAAKFQEEGWFDCRKWHPERWGTYRRWEMGYRRQQAGYNLYAAVDEKCAFGTPTGKVEIWSTICESYIGDTVTESYVLETPGTAAKVGEKTPYFAQVCSPDRDAYAGDIPDIDKFPHWFEPKNSRVQAPEWYDANLVDGASYNSDNYLNKPYHGIAGVGNGQATDNGTTDNLEAYKQAVKENPEATFICTSGARQPVYFHSEHRQLPWCRELWPSPRFEMNPNDAARLGIEQGDWIWVRTPWGAIREVADLYYGIKEGTTNANHAWWYPEMDHAAHGFELVGINCTMDKYAQCWICGASQLRGNPMVVYKATEENSPFGNPVPCDPWGNEAITNANDPRLKEWLANDPRLDDSKVELTYASADAKGLQTISLIKE</sequence>
<dbReference type="Gene3D" id="2.40.40.20">
    <property type="match status" value="1"/>
</dbReference>
<dbReference type="SMART" id="SM00926">
    <property type="entry name" value="Molybdop_Fe4S4"/>
    <property type="match status" value="1"/>
</dbReference>
<dbReference type="GO" id="GO:0043546">
    <property type="term" value="F:molybdopterin cofactor binding"/>
    <property type="evidence" value="ECO:0007669"/>
    <property type="project" value="InterPro"/>
</dbReference>
<comment type="subcellular location">
    <subcellularLocation>
        <location evidence="2">Cell envelope</location>
    </subcellularLocation>
</comment>
<dbReference type="Pfam" id="PF00384">
    <property type="entry name" value="Molybdopterin"/>
    <property type="match status" value="1"/>
</dbReference>
<dbReference type="SUPFAM" id="SSF53706">
    <property type="entry name" value="Formate dehydrogenase/DMSO reductase, domains 1-3"/>
    <property type="match status" value="1"/>
</dbReference>
<accession>A0A369NX66</accession>
<gene>
    <name evidence="10" type="ORF">C1850_08350</name>
</gene>
<keyword evidence="4" id="KW-0004">4Fe-4S</keyword>
<dbReference type="InterPro" id="IPR019546">
    <property type="entry name" value="TAT_signal_bac_arc"/>
</dbReference>
<dbReference type="EMBL" id="PPUT01000021">
    <property type="protein sequence ID" value="RDC43323.1"/>
    <property type="molecule type" value="Genomic_DNA"/>
</dbReference>
<evidence type="ECO:0000256" key="2">
    <source>
        <dbReference type="ARBA" id="ARBA00004196"/>
    </source>
</evidence>
<comment type="caution">
    <text evidence="10">The sequence shown here is derived from an EMBL/GenBank/DDBJ whole genome shotgun (WGS) entry which is preliminary data.</text>
</comment>
<dbReference type="Pfam" id="PF04879">
    <property type="entry name" value="Molybdop_Fe4S4"/>
    <property type="match status" value="1"/>
</dbReference>
<keyword evidence="7" id="KW-0560">Oxidoreductase</keyword>
<dbReference type="GO" id="GO:0046872">
    <property type="term" value="F:metal ion binding"/>
    <property type="evidence" value="ECO:0007669"/>
    <property type="project" value="UniProtKB-KW"/>
</dbReference>
<dbReference type="PANTHER" id="PTHR43598">
    <property type="entry name" value="TUNGSTEN-CONTAINING FORMYLMETHANOFURAN DEHYDROGENASE 2 SUBUNIT B"/>
    <property type="match status" value="1"/>
</dbReference>
<dbReference type="RefSeq" id="WP_114540353.1">
    <property type="nucleotide sequence ID" value="NZ_PPUT01000021.1"/>
</dbReference>
<evidence type="ECO:0000313" key="10">
    <source>
        <dbReference type="EMBL" id="RDC43323.1"/>
    </source>
</evidence>
<dbReference type="Proteomes" id="UP000253805">
    <property type="component" value="Unassembled WGS sequence"/>
</dbReference>
<dbReference type="Gene3D" id="3.40.50.740">
    <property type="match status" value="2"/>
</dbReference>
<evidence type="ECO:0000256" key="4">
    <source>
        <dbReference type="ARBA" id="ARBA00022485"/>
    </source>
</evidence>
<dbReference type="CDD" id="cd00368">
    <property type="entry name" value="Molybdopterin-Binding"/>
    <property type="match status" value="1"/>
</dbReference>
<evidence type="ECO:0000256" key="1">
    <source>
        <dbReference type="ARBA" id="ARBA00001966"/>
    </source>
</evidence>
<dbReference type="InterPro" id="IPR037949">
    <property type="entry name" value="MopB_CT_Acetylene-hydratase"/>
</dbReference>
<organism evidence="10 11">
    <name type="scientific">Adlercreutzia equolifaciens subsp. celatus</name>
    <dbReference type="NCBI Taxonomy" id="394340"/>
    <lineage>
        <taxon>Bacteria</taxon>
        <taxon>Bacillati</taxon>
        <taxon>Actinomycetota</taxon>
        <taxon>Coriobacteriia</taxon>
        <taxon>Eggerthellales</taxon>
        <taxon>Eggerthellaceae</taxon>
        <taxon>Adlercreutzia</taxon>
    </lineage>
</organism>
<evidence type="ECO:0000256" key="8">
    <source>
        <dbReference type="ARBA" id="ARBA00023004"/>
    </source>
</evidence>
<dbReference type="InterPro" id="IPR009010">
    <property type="entry name" value="Asp_de-COase-like_dom_sf"/>
</dbReference>
<dbReference type="GO" id="GO:0018818">
    <property type="term" value="F:acetylene hydratase activity"/>
    <property type="evidence" value="ECO:0007669"/>
    <property type="project" value="InterPro"/>
</dbReference>
<dbReference type="AlphaFoldDB" id="A0A369NX66"/>
<dbReference type="GO" id="GO:0051539">
    <property type="term" value="F:4 iron, 4 sulfur cluster binding"/>
    <property type="evidence" value="ECO:0007669"/>
    <property type="project" value="UniProtKB-KW"/>
</dbReference>
<dbReference type="GO" id="GO:0016491">
    <property type="term" value="F:oxidoreductase activity"/>
    <property type="evidence" value="ECO:0007669"/>
    <property type="project" value="UniProtKB-KW"/>
</dbReference>
<keyword evidence="6" id="KW-0732">Signal</keyword>
<evidence type="ECO:0000256" key="3">
    <source>
        <dbReference type="ARBA" id="ARBA00010312"/>
    </source>
</evidence>
<evidence type="ECO:0000256" key="6">
    <source>
        <dbReference type="ARBA" id="ARBA00022729"/>
    </source>
</evidence>
<reference evidence="10 11" key="1">
    <citation type="journal article" date="2018" name="Elife">
        <title>Discovery and characterization of a prevalent human gut bacterial enzyme sufficient for the inactivation of a family of plant toxins.</title>
        <authorList>
            <person name="Koppel N."/>
            <person name="Bisanz J.E."/>
            <person name="Pandelia M.E."/>
            <person name="Turnbaugh P.J."/>
            <person name="Balskus E.P."/>
        </authorList>
    </citation>
    <scope>NUCLEOTIDE SEQUENCE [LARGE SCALE GENOMIC DNA]</scope>
    <source>
        <strain evidence="10 11">OB21 GAM 11</strain>
    </source>
</reference>
<dbReference type="GO" id="GO:0030313">
    <property type="term" value="C:cell envelope"/>
    <property type="evidence" value="ECO:0007669"/>
    <property type="project" value="UniProtKB-SubCell"/>
</dbReference>
<dbReference type="PANTHER" id="PTHR43598:SF5">
    <property type="entry name" value="DMSO REDUCTASE CHAIN A"/>
    <property type="match status" value="1"/>
</dbReference>
<dbReference type="InterPro" id="IPR006311">
    <property type="entry name" value="TAT_signal"/>
</dbReference>
<keyword evidence="5" id="KW-0479">Metal-binding</keyword>
<keyword evidence="8" id="KW-0408">Iron</keyword>
<evidence type="ECO:0000256" key="7">
    <source>
        <dbReference type="ARBA" id="ARBA00023002"/>
    </source>
</evidence>
<keyword evidence="9" id="KW-0411">Iron-sulfur</keyword>
<evidence type="ECO:0000256" key="9">
    <source>
        <dbReference type="ARBA" id="ARBA00023014"/>
    </source>
</evidence>
<comment type="cofactor">
    <cofactor evidence="1">
        <name>[4Fe-4S] cluster</name>
        <dbReference type="ChEBI" id="CHEBI:49883"/>
    </cofactor>
</comment>
<dbReference type="SUPFAM" id="SSF50692">
    <property type="entry name" value="ADC-like"/>
    <property type="match status" value="1"/>
</dbReference>
<dbReference type="InterPro" id="IPR006656">
    <property type="entry name" value="Mopterin_OxRdtase"/>
</dbReference>
<dbReference type="Pfam" id="PF01568">
    <property type="entry name" value="Molydop_binding"/>
    <property type="match status" value="1"/>
</dbReference>
<dbReference type="Gene3D" id="3.40.228.10">
    <property type="entry name" value="Dimethylsulfoxide Reductase, domain 2"/>
    <property type="match status" value="2"/>
</dbReference>
<dbReference type="Gene3D" id="2.20.25.90">
    <property type="entry name" value="ADC-like domains"/>
    <property type="match status" value="1"/>
</dbReference>
<evidence type="ECO:0000256" key="5">
    <source>
        <dbReference type="ARBA" id="ARBA00022723"/>
    </source>
</evidence>
<proteinExistence type="inferred from homology"/>
<dbReference type="InterPro" id="IPR006657">
    <property type="entry name" value="MoPterin_dinucl-bd_dom"/>
</dbReference>
<dbReference type="CDD" id="cd02781">
    <property type="entry name" value="MopB_CT_Acetylene-hydratase"/>
    <property type="match status" value="1"/>
</dbReference>
<dbReference type="NCBIfam" id="TIGR01409">
    <property type="entry name" value="TAT_signal_seq"/>
    <property type="match status" value="1"/>
</dbReference>
<dbReference type="InterPro" id="IPR006963">
    <property type="entry name" value="Mopterin_OxRdtase_4Fe-4S_dom"/>
</dbReference>
<evidence type="ECO:0000313" key="11">
    <source>
        <dbReference type="Proteomes" id="UP000253805"/>
    </source>
</evidence>
<dbReference type="PROSITE" id="PS51318">
    <property type="entry name" value="TAT"/>
    <property type="match status" value="1"/>
</dbReference>
<name>A0A369NX66_9ACTN</name>
<protein>
    <submittedName>
        <fullName evidence="10">Molybdopterin dinucleotide-binding protein</fullName>
    </submittedName>
</protein>